<proteinExistence type="predicted"/>
<sequence length="181" mass="20808">MYQLALHQKERNLVSVDRSGIDDQAIQGFVLGSSDDLLLLQYVYDFNLDGLMVFRIADITGVECSGTCKFQRELLAHEGLVEQVPFDLRLDLRNWKTLITQLSAMYPLMILECETLDDPDFVIGSVDEIRSMEVAMQWFSGTGRWDDELATLTFGDITSCQVETNYTKFYQRYFERTANCP</sequence>
<keyword evidence="2" id="KW-1185">Reference proteome</keyword>
<organism evidence="1 2">
    <name type="scientific">Massilia violaceinigra</name>
    <dbReference type="NCBI Taxonomy" id="2045208"/>
    <lineage>
        <taxon>Bacteria</taxon>
        <taxon>Pseudomonadati</taxon>
        <taxon>Pseudomonadota</taxon>
        <taxon>Betaproteobacteria</taxon>
        <taxon>Burkholderiales</taxon>
        <taxon>Oxalobacteraceae</taxon>
        <taxon>Telluria group</taxon>
        <taxon>Massilia</taxon>
    </lineage>
</organism>
<evidence type="ECO:0000313" key="1">
    <source>
        <dbReference type="EMBL" id="ATQ73732.1"/>
    </source>
</evidence>
<dbReference type="KEGG" id="mass:CR152_03805"/>
<dbReference type="Proteomes" id="UP000229897">
    <property type="component" value="Chromosome"/>
</dbReference>
<dbReference type="OrthoDB" id="8903851at2"/>
<dbReference type="EMBL" id="CP024608">
    <property type="protein sequence ID" value="ATQ73732.1"/>
    <property type="molecule type" value="Genomic_DNA"/>
</dbReference>
<protein>
    <submittedName>
        <fullName evidence="1">Uncharacterized protein</fullName>
    </submittedName>
</protein>
<reference evidence="1" key="1">
    <citation type="submission" date="2017-10" db="EMBL/GenBank/DDBJ databases">
        <title>Massilia psychrophilum sp. nov., a novel purple-pigmented bacterium isolated from Tianshan glacier, Xinjiang Municipality, China.</title>
        <authorList>
            <person name="Wang H."/>
        </authorList>
    </citation>
    <scope>NUCLEOTIDE SEQUENCE [LARGE SCALE GENOMIC DNA]</scope>
    <source>
        <strain evidence="1">B2</strain>
    </source>
</reference>
<dbReference type="RefSeq" id="WP_099873752.1">
    <property type="nucleotide sequence ID" value="NZ_CP024608.1"/>
</dbReference>
<gene>
    <name evidence="1" type="ORF">CR152_03805</name>
</gene>
<dbReference type="AlphaFoldDB" id="A0A2D2DFH1"/>
<evidence type="ECO:0000313" key="2">
    <source>
        <dbReference type="Proteomes" id="UP000229897"/>
    </source>
</evidence>
<name>A0A2D2DFH1_9BURK</name>
<accession>A0A2D2DFH1</accession>